<dbReference type="EMBL" id="BAABIL010000027">
    <property type="protein sequence ID" value="GAA4962987.1"/>
    <property type="molecule type" value="Genomic_DNA"/>
</dbReference>
<evidence type="ECO:0000256" key="1">
    <source>
        <dbReference type="SAM" id="MobiDB-lite"/>
    </source>
</evidence>
<organism evidence="2 3">
    <name type="scientific">Kineococcus glutinatus</name>
    <dbReference type="NCBI Taxonomy" id="1070872"/>
    <lineage>
        <taxon>Bacteria</taxon>
        <taxon>Bacillati</taxon>
        <taxon>Actinomycetota</taxon>
        <taxon>Actinomycetes</taxon>
        <taxon>Kineosporiales</taxon>
        <taxon>Kineosporiaceae</taxon>
        <taxon>Kineococcus</taxon>
    </lineage>
</organism>
<sequence length="79" mass="8150">MGASRGITLTISVDDDDPTTTTDLIALADVVTEAALQLLPGSTTRLVVLASPGAPVLEPEPPRPRYRRGTARPAAADVA</sequence>
<evidence type="ECO:0000313" key="3">
    <source>
        <dbReference type="Proteomes" id="UP001501195"/>
    </source>
</evidence>
<keyword evidence="3" id="KW-1185">Reference proteome</keyword>
<dbReference type="Proteomes" id="UP001501195">
    <property type="component" value="Unassembled WGS sequence"/>
</dbReference>
<proteinExistence type="predicted"/>
<gene>
    <name evidence="2" type="ORF">GCM10023225_03070</name>
</gene>
<name>A0ABP9H7D7_9ACTN</name>
<reference evidence="3" key="1">
    <citation type="journal article" date="2019" name="Int. J. Syst. Evol. Microbiol.">
        <title>The Global Catalogue of Microorganisms (GCM) 10K type strain sequencing project: providing services to taxonomists for standard genome sequencing and annotation.</title>
        <authorList>
            <consortium name="The Broad Institute Genomics Platform"/>
            <consortium name="The Broad Institute Genome Sequencing Center for Infectious Disease"/>
            <person name="Wu L."/>
            <person name="Ma J."/>
        </authorList>
    </citation>
    <scope>NUCLEOTIDE SEQUENCE [LARGE SCALE GENOMIC DNA]</scope>
    <source>
        <strain evidence="3">JCM 18126</strain>
    </source>
</reference>
<dbReference type="RefSeq" id="WP_345710545.1">
    <property type="nucleotide sequence ID" value="NZ_BAABIL010000027.1"/>
</dbReference>
<comment type="caution">
    <text evidence="2">The sequence shown here is derived from an EMBL/GenBank/DDBJ whole genome shotgun (WGS) entry which is preliminary data.</text>
</comment>
<evidence type="ECO:0000313" key="2">
    <source>
        <dbReference type="EMBL" id="GAA4962987.1"/>
    </source>
</evidence>
<feature type="region of interest" description="Disordered" evidence="1">
    <location>
        <begin position="54"/>
        <end position="79"/>
    </location>
</feature>
<protein>
    <submittedName>
        <fullName evidence="2">Uncharacterized protein</fullName>
    </submittedName>
</protein>
<accession>A0ABP9H7D7</accession>